<dbReference type="RefSeq" id="WP_177144417.1">
    <property type="nucleotide sequence ID" value="NZ_JACAPU010000015.1"/>
</dbReference>
<dbReference type="AlphaFoldDB" id="A0A7Y8BL72"/>
<accession>A0A7Y8BL72</accession>
<gene>
    <name evidence="1" type="ORF">HX829_15195</name>
</gene>
<evidence type="ECO:0000313" key="1">
    <source>
        <dbReference type="EMBL" id="NWB47835.1"/>
    </source>
</evidence>
<reference evidence="1 2" key="1">
    <citation type="submission" date="2020-04" db="EMBL/GenBank/DDBJ databases">
        <title>Molecular characterization of pseudomonads from Agaricus bisporus reveal novel blotch 2 pathogens in Western Europe.</title>
        <authorList>
            <person name="Taparia T."/>
            <person name="Krijger M."/>
            <person name="Haynes E."/>
            <person name="Elpinstone J.G."/>
            <person name="Noble R."/>
            <person name="Van Der Wolf J."/>
        </authorList>
    </citation>
    <scope>NUCLEOTIDE SEQUENCE [LARGE SCALE GENOMIC DNA]</scope>
    <source>
        <strain evidence="1 2">F1001</strain>
    </source>
</reference>
<dbReference type="EMBL" id="JACAPU010000015">
    <property type="protein sequence ID" value="NWB47835.1"/>
    <property type="molecule type" value="Genomic_DNA"/>
</dbReference>
<protein>
    <submittedName>
        <fullName evidence="1">Uncharacterized protein</fullName>
    </submittedName>
</protein>
<proteinExistence type="predicted"/>
<comment type="caution">
    <text evidence="1">The sequence shown here is derived from an EMBL/GenBank/DDBJ whole genome shotgun (WGS) entry which is preliminary data.</text>
</comment>
<name>A0A7Y8BL72_9PSED</name>
<sequence length="64" mass="7129">MAIRLDEDEKVAWDTYMSAALATAKSNGLPTGKGLDDQWLQAVELAAQIADKMIVERRKRVLPE</sequence>
<dbReference type="Proteomes" id="UP000582981">
    <property type="component" value="Unassembled WGS sequence"/>
</dbReference>
<organism evidence="1 2">
    <name type="scientific">Pseudomonas gingeri</name>
    <dbReference type="NCBI Taxonomy" id="117681"/>
    <lineage>
        <taxon>Bacteria</taxon>
        <taxon>Pseudomonadati</taxon>
        <taxon>Pseudomonadota</taxon>
        <taxon>Gammaproteobacteria</taxon>
        <taxon>Pseudomonadales</taxon>
        <taxon>Pseudomonadaceae</taxon>
        <taxon>Pseudomonas</taxon>
    </lineage>
</organism>
<evidence type="ECO:0000313" key="2">
    <source>
        <dbReference type="Proteomes" id="UP000582981"/>
    </source>
</evidence>